<evidence type="ECO:0000313" key="3">
    <source>
        <dbReference type="Proteomes" id="UP001144612"/>
    </source>
</evidence>
<name>A0ABT4D404_9CLOT</name>
<feature type="transmembrane region" description="Helical" evidence="1">
    <location>
        <begin position="185"/>
        <end position="207"/>
    </location>
</feature>
<keyword evidence="1" id="KW-0812">Transmembrane</keyword>
<evidence type="ECO:0000256" key="1">
    <source>
        <dbReference type="SAM" id="Phobius"/>
    </source>
</evidence>
<dbReference type="Proteomes" id="UP001144612">
    <property type="component" value="Unassembled WGS sequence"/>
</dbReference>
<dbReference type="Pfam" id="PF07314">
    <property type="entry name" value="Lit"/>
    <property type="match status" value="1"/>
</dbReference>
<dbReference type="InterPro" id="IPR010178">
    <property type="entry name" value="Lit"/>
</dbReference>
<feature type="transmembrane region" description="Helical" evidence="1">
    <location>
        <begin position="103"/>
        <end position="121"/>
    </location>
</feature>
<protein>
    <submittedName>
        <fullName evidence="2">TIGR01906 family membrane protein</fullName>
    </submittedName>
</protein>
<organism evidence="2 3">
    <name type="scientific">Clostridium brassicae</name>
    <dbReference type="NCBI Taxonomy" id="2999072"/>
    <lineage>
        <taxon>Bacteria</taxon>
        <taxon>Bacillati</taxon>
        <taxon>Bacillota</taxon>
        <taxon>Clostridia</taxon>
        <taxon>Eubacteriales</taxon>
        <taxon>Clostridiaceae</taxon>
        <taxon>Clostridium</taxon>
    </lineage>
</organism>
<dbReference type="RefSeq" id="WP_268059369.1">
    <property type="nucleotide sequence ID" value="NZ_JAPQFJ010000001.1"/>
</dbReference>
<reference evidence="2" key="1">
    <citation type="submission" date="2022-12" db="EMBL/GenBank/DDBJ databases">
        <title>Clostridium sp. nov., isolated from industrial wastewater.</title>
        <authorList>
            <person name="Jiayan W."/>
        </authorList>
    </citation>
    <scope>NUCLEOTIDE SEQUENCE</scope>
    <source>
        <strain evidence="2">ZC22-4</strain>
    </source>
</reference>
<feature type="transmembrane region" description="Helical" evidence="1">
    <location>
        <begin position="12"/>
        <end position="33"/>
    </location>
</feature>
<sequence length="214" mass="25434">MKKISIKNTSVLQIVLTLFTVLLIISINIKVVVNFKPLYYIDIKSLDIEKNANLNIDEIKSNYNYVIDYIQKHKIEEFNLPTLNSSINGKLHFQDVKSIFNKIDYLLLISIFIVSSYLYFIKNKNYIFLKWSYNILFFMHLLLILSFLFDFSKSFNTFHQLFFRNDYWVLDANLDPIINIMPETYFLHCAIFIIALNIISAIIIYILHNFRNNS</sequence>
<dbReference type="NCBIfam" id="TIGR01906">
    <property type="entry name" value="integ_TIGR01906"/>
    <property type="match status" value="1"/>
</dbReference>
<dbReference type="EMBL" id="JAPQFJ010000001">
    <property type="protein sequence ID" value="MCY6957007.1"/>
    <property type="molecule type" value="Genomic_DNA"/>
</dbReference>
<feature type="transmembrane region" description="Helical" evidence="1">
    <location>
        <begin position="133"/>
        <end position="151"/>
    </location>
</feature>
<accession>A0ABT4D404</accession>
<keyword evidence="1" id="KW-1133">Transmembrane helix</keyword>
<keyword evidence="1" id="KW-0472">Membrane</keyword>
<keyword evidence="3" id="KW-1185">Reference proteome</keyword>
<proteinExistence type="predicted"/>
<evidence type="ECO:0000313" key="2">
    <source>
        <dbReference type="EMBL" id="MCY6957007.1"/>
    </source>
</evidence>
<gene>
    <name evidence="2" type="ORF">OW729_00055</name>
</gene>
<comment type="caution">
    <text evidence="2">The sequence shown here is derived from an EMBL/GenBank/DDBJ whole genome shotgun (WGS) entry which is preliminary data.</text>
</comment>